<keyword evidence="2" id="KW-1185">Reference proteome</keyword>
<dbReference type="Proteomes" id="UP001632038">
    <property type="component" value="Unassembled WGS sequence"/>
</dbReference>
<accession>A0ABD3BLX9</accession>
<gene>
    <name evidence="1" type="ORF">CASFOL_038061</name>
</gene>
<dbReference type="EMBL" id="JAVIJP010000081">
    <property type="protein sequence ID" value="KAL3617740.1"/>
    <property type="molecule type" value="Genomic_DNA"/>
</dbReference>
<protein>
    <submittedName>
        <fullName evidence="1">Uncharacterized protein</fullName>
    </submittedName>
</protein>
<organism evidence="1 2">
    <name type="scientific">Castilleja foliolosa</name>
    <dbReference type="NCBI Taxonomy" id="1961234"/>
    <lineage>
        <taxon>Eukaryota</taxon>
        <taxon>Viridiplantae</taxon>
        <taxon>Streptophyta</taxon>
        <taxon>Embryophyta</taxon>
        <taxon>Tracheophyta</taxon>
        <taxon>Spermatophyta</taxon>
        <taxon>Magnoliopsida</taxon>
        <taxon>eudicotyledons</taxon>
        <taxon>Gunneridae</taxon>
        <taxon>Pentapetalae</taxon>
        <taxon>asterids</taxon>
        <taxon>lamiids</taxon>
        <taxon>Lamiales</taxon>
        <taxon>Orobanchaceae</taxon>
        <taxon>Pedicularideae</taxon>
        <taxon>Castillejinae</taxon>
        <taxon>Castilleja</taxon>
    </lineage>
</organism>
<evidence type="ECO:0000313" key="1">
    <source>
        <dbReference type="EMBL" id="KAL3617740.1"/>
    </source>
</evidence>
<sequence>MGLDAKKEIVLALSAPIHIRQTRPRRTLAVAALKFENRSHDALSEELIRRLKLSGCAVISKGVLVVEGENSAIIRFSKFLRQIVHKKPDIGLKFIWRGKY</sequence>
<comment type="caution">
    <text evidence="1">The sequence shown here is derived from an EMBL/GenBank/DDBJ whole genome shotgun (WGS) entry which is preliminary data.</text>
</comment>
<name>A0ABD3BLX9_9LAMI</name>
<reference evidence="2" key="1">
    <citation type="journal article" date="2024" name="IScience">
        <title>Strigolactones Initiate the Formation of Haustorium-like Structures in Castilleja.</title>
        <authorList>
            <person name="Buerger M."/>
            <person name="Peterson D."/>
            <person name="Chory J."/>
        </authorList>
    </citation>
    <scope>NUCLEOTIDE SEQUENCE [LARGE SCALE GENOMIC DNA]</scope>
</reference>
<proteinExistence type="predicted"/>
<evidence type="ECO:0000313" key="2">
    <source>
        <dbReference type="Proteomes" id="UP001632038"/>
    </source>
</evidence>
<dbReference type="AlphaFoldDB" id="A0ABD3BLX9"/>